<keyword evidence="3" id="KW-1185">Reference proteome</keyword>
<dbReference type="EMBL" id="BBLT01000003">
    <property type="protein sequence ID" value="GAL84637.1"/>
    <property type="molecule type" value="Genomic_DNA"/>
</dbReference>
<dbReference type="eggNOG" id="COG2343">
    <property type="taxonomic scope" value="Bacteria"/>
</dbReference>
<dbReference type="STRING" id="153721.MYP_1865"/>
<sequence length="110" mass="12909">MKAIWNGKIIAKSDDVEELDGTYYFPIDSVKKCYFIESSKKSVCPYKGKAHYFHIHVDGKTNEDAAWYYPEPNEFSYMLKNKIAFWKGVKIKESDHKINLELLNVLNSFF</sequence>
<dbReference type="PANTHER" id="PTHR34310:SF5">
    <property type="entry name" value="DUF427 DOMAIN PROTEIN (AFU_ORTHOLOGUE AFUA_3G02220)"/>
    <property type="match status" value="1"/>
</dbReference>
<dbReference type="Proteomes" id="UP000030185">
    <property type="component" value="Unassembled WGS sequence"/>
</dbReference>
<proteinExistence type="predicted"/>
<name>A0A098LDU8_9BACT</name>
<dbReference type="InterPro" id="IPR038694">
    <property type="entry name" value="DUF427_sf"/>
</dbReference>
<reference evidence="2 3" key="1">
    <citation type="submission" date="2014-09" db="EMBL/GenBank/DDBJ databases">
        <title>Sporocytophaga myxococcoides PG-01 genome sequencing.</title>
        <authorList>
            <person name="Liu L."/>
            <person name="Gao P.J."/>
            <person name="Chen G.J."/>
            <person name="Wang L.S."/>
        </authorList>
    </citation>
    <scope>NUCLEOTIDE SEQUENCE [LARGE SCALE GENOMIC DNA]</scope>
    <source>
        <strain evidence="2 3">PG-01</strain>
    </source>
</reference>
<dbReference type="OrthoDB" id="119916at2"/>
<dbReference type="Pfam" id="PF04248">
    <property type="entry name" value="NTP_transf_9"/>
    <property type="match status" value="1"/>
</dbReference>
<dbReference type="InterPro" id="IPR007361">
    <property type="entry name" value="DUF427"/>
</dbReference>
<gene>
    <name evidence="2" type="ORF">MYP_1865</name>
</gene>
<dbReference type="RefSeq" id="WP_045461835.1">
    <property type="nucleotide sequence ID" value="NZ_BBLT01000003.1"/>
</dbReference>
<organism evidence="2 3">
    <name type="scientific">Sporocytophaga myxococcoides</name>
    <dbReference type="NCBI Taxonomy" id="153721"/>
    <lineage>
        <taxon>Bacteria</taxon>
        <taxon>Pseudomonadati</taxon>
        <taxon>Bacteroidota</taxon>
        <taxon>Cytophagia</taxon>
        <taxon>Cytophagales</taxon>
        <taxon>Cytophagaceae</taxon>
        <taxon>Sporocytophaga</taxon>
    </lineage>
</organism>
<evidence type="ECO:0000259" key="1">
    <source>
        <dbReference type="Pfam" id="PF04248"/>
    </source>
</evidence>
<dbReference type="AlphaFoldDB" id="A0A098LDU8"/>
<dbReference type="Gene3D" id="2.170.150.40">
    <property type="entry name" value="Domain of unknown function (DUF427)"/>
    <property type="match status" value="1"/>
</dbReference>
<comment type="caution">
    <text evidence="2">The sequence shown here is derived from an EMBL/GenBank/DDBJ whole genome shotgun (WGS) entry which is preliminary data.</text>
</comment>
<accession>A0A098LDU8</accession>
<feature type="domain" description="DUF427" evidence="1">
    <location>
        <begin position="1"/>
        <end position="87"/>
    </location>
</feature>
<evidence type="ECO:0000313" key="2">
    <source>
        <dbReference type="EMBL" id="GAL84637.1"/>
    </source>
</evidence>
<protein>
    <recommendedName>
        <fullName evidence="1">DUF427 domain-containing protein</fullName>
    </recommendedName>
</protein>
<evidence type="ECO:0000313" key="3">
    <source>
        <dbReference type="Proteomes" id="UP000030185"/>
    </source>
</evidence>
<dbReference type="PANTHER" id="PTHR34310">
    <property type="entry name" value="DUF427 DOMAIN PROTEIN (AFU_ORTHOLOGUE AFUA_3G02220)"/>
    <property type="match status" value="1"/>
</dbReference>